<evidence type="ECO:0000313" key="18">
    <source>
        <dbReference type="Proteomes" id="UP000238479"/>
    </source>
</evidence>
<dbReference type="FunFam" id="3.30.200.20:FF:000043">
    <property type="entry name" value="Wall-associated receptor kinase 2"/>
    <property type="match status" value="1"/>
</dbReference>
<dbReference type="InterPro" id="IPR045274">
    <property type="entry name" value="WAK-like"/>
</dbReference>
<dbReference type="Pfam" id="PF07714">
    <property type="entry name" value="PK_Tyr_Ser-Thr"/>
    <property type="match status" value="1"/>
</dbReference>
<comment type="subcellular location">
    <subcellularLocation>
        <location evidence="1">Membrane</location>
        <topology evidence="1">Single-pass type I membrane protein</topology>
    </subcellularLocation>
</comment>
<keyword evidence="18" id="KW-1185">Reference proteome</keyword>
<dbReference type="GO" id="GO:0005509">
    <property type="term" value="F:calcium ion binding"/>
    <property type="evidence" value="ECO:0007669"/>
    <property type="project" value="InterPro"/>
</dbReference>
<keyword evidence="10 15" id="KW-0472">Membrane</keyword>
<reference evidence="17 18" key="1">
    <citation type="journal article" date="2018" name="Nat. Genet.">
        <title>The Rosa genome provides new insights in the design of modern roses.</title>
        <authorList>
            <person name="Bendahmane M."/>
        </authorList>
    </citation>
    <scope>NUCLEOTIDE SEQUENCE [LARGE SCALE GENOMIC DNA]</scope>
    <source>
        <strain evidence="18">cv. Old Blush</strain>
    </source>
</reference>
<evidence type="ECO:0000256" key="9">
    <source>
        <dbReference type="ARBA" id="ARBA00022989"/>
    </source>
</evidence>
<feature type="domain" description="Protein kinase" evidence="16">
    <location>
        <begin position="288"/>
        <end position="378"/>
    </location>
</feature>
<dbReference type="PANTHER" id="PTHR27005">
    <property type="entry name" value="WALL-ASSOCIATED RECEPTOR KINASE-LIKE 21"/>
    <property type="match status" value="1"/>
</dbReference>
<evidence type="ECO:0000256" key="12">
    <source>
        <dbReference type="ARBA" id="ARBA00023180"/>
    </source>
</evidence>
<evidence type="ECO:0000256" key="7">
    <source>
        <dbReference type="ARBA" id="ARBA00022777"/>
    </source>
</evidence>
<keyword evidence="5" id="KW-0732">Signal</keyword>
<dbReference type="CDD" id="cd00054">
    <property type="entry name" value="EGF_CA"/>
    <property type="match status" value="1"/>
</dbReference>
<dbReference type="InterPro" id="IPR013695">
    <property type="entry name" value="WAK"/>
</dbReference>
<evidence type="ECO:0000313" key="17">
    <source>
        <dbReference type="EMBL" id="PRQ51991.1"/>
    </source>
</evidence>
<dbReference type="Gene3D" id="2.10.25.10">
    <property type="entry name" value="Laminin"/>
    <property type="match status" value="1"/>
</dbReference>
<dbReference type="GO" id="GO:0004674">
    <property type="term" value="F:protein serine/threonine kinase activity"/>
    <property type="evidence" value="ECO:0007669"/>
    <property type="project" value="UniProtKB-KW"/>
</dbReference>
<dbReference type="InterPro" id="IPR000719">
    <property type="entry name" value="Prot_kinase_dom"/>
</dbReference>
<comment type="catalytic activity">
    <reaction evidence="14">
        <text>L-threonyl-[protein] + ATP = O-phospho-L-threonyl-[protein] + ADP + H(+)</text>
        <dbReference type="Rhea" id="RHEA:46608"/>
        <dbReference type="Rhea" id="RHEA-COMP:11060"/>
        <dbReference type="Rhea" id="RHEA-COMP:11605"/>
        <dbReference type="ChEBI" id="CHEBI:15378"/>
        <dbReference type="ChEBI" id="CHEBI:30013"/>
        <dbReference type="ChEBI" id="CHEBI:30616"/>
        <dbReference type="ChEBI" id="CHEBI:61977"/>
        <dbReference type="ChEBI" id="CHEBI:456216"/>
    </reaction>
</comment>
<evidence type="ECO:0000256" key="10">
    <source>
        <dbReference type="ARBA" id="ARBA00023136"/>
    </source>
</evidence>
<dbReference type="InterPro" id="IPR001245">
    <property type="entry name" value="Ser-Thr/Tyr_kinase_cat_dom"/>
</dbReference>
<dbReference type="GO" id="GO:0005524">
    <property type="term" value="F:ATP binding"/>
    <property type="evidence" value="ECO:0007669"/>
    <property type="project" value="UniProtKB-KW"/>
</dbReference>
<dbReference type="PROSITE" id="PS01187">
    <property type="entry name" value="EGF_CA"/>
    <property type="match status" value="1"/>
</dbReference>
<dbReference type="OMA" id="DNCEFES"/>
<dbReference type="Proteomes" id="UP000238479">
    <property type="component" value="Chromosome 2"/>
</dbReference>
<protein>
    <recommendedName>
        <fullName evidence="16">Protein kinase domain-containing protein</fullName>
    </recommendedName>
</protein>
<dbReference type="InterPro" id="IPR011009">
    <property type="entry name" value="Kinase-like_dom_sf"/>
</dbReference>
<comment type="caution">
    <text evidence="17">The sequence shown here is derived from an EMBL/GenBank/DDBJ whole genome shotgun (WGS) entry which is preliminary data.</text>
</comment>
<evidence type="ECO:0000256" key="11">
    <source>
        <dbReference type="ARBA" id="ARBA00023157"/>
    </source>
</evidence>
<dbReference type="EMBL" id="PDCK01000040">
    <property type="protein sequence ID" value="PRQ51991.1"/>
    <property type="molecule type" value="Genomic_DNA"/>
</dbReference>
<accession>A0A2P6RZZ6</accession>
<evidence type="ECO:0000256" key="13">
    <source>
        <dbReference type="ARBA" id="ARBA00047558"/>
    </source>
</evidence>
<dbReference type="Pfam" id="PF08488">
    <property type="entry name" value="WAK"/>
    <property type="match status" value="1"/>
</dbReference>
<dbReference type="InterPro" id="IPR018097">
    <property type="entry name" value="EGF_Ca-bd_CS"/>
</dbReference>
<evidence type="ECO:0000256" key="4">
    <source>
        <dbReference type="ARBA" id="ARBA00022692"/>
    </source>
</evidence>
<evidence type="ECO:0000256" key="5">
    <source>
        <dbReference type="ARBA" id="ARBA00022729"/>
    </source>
</evidence>
<dbReference type="Gramene" id="PRQ51991">
    <property type="protein sequence ID" value="PRQ51991"/>
    <property type="gene ID" value="RchiOBHm_Chr2g0150651"/>
</dbReference>
<evidence type="ECO:0000256" key="2">
    <source>
        <dbReference type="ARBA" id="ARBA00022527"/>
    </source>
</evidence>
<comment type="catalytic activity">
    <reaction evidence="13">
        <text>L-seryl-[protein] + ATP = O-phospho-L-seryl-[protein] + ADP + H(+)</text>
        <dbReference type="Rhea" id="RHEA:17989"/>
        <dbReference type="Rhea" id="RHEA-COMP:9863"/>
        <dbReference type="Rhea" id="RHEA-COMP:11604"/>
        <dbReference type="ChEBI" id="CHEBI:15378"/>
        <dbReference type="ChEBI" id="CHEBI:29999"/>
        <dbReference type="ChEBI" id="CHEBI:30616"/>
        <dbReference type="ChEBI" id="CHEBI:83421"/>
        <dbReference type="ChEBI" id="CHEBI:456216"/>
    </reaction>
</comment>
<keyword evidence="7" id="KW-0418">Kinase</keyword>
<evidence type="ECO:0000256" key="6">
    <source>
        <dbReference type="ARBA" id="ARBA00022741"/>
    </source>
</evidence>
<evidence type="ECO:0000256" key="8">
    <source>
        <dbReference type="ARBA" id="ARBA00022840"/>
    </source>
</evidence>
<name>A0A2P6RZZ6_ROSCH</name>
<keyword evidence="11" id="KW-1015">Disulfide bond</keyword>
<dbReference type="GO" id="GO:0005886">
    <property type="term" value="C:plasma membrane"/>
    <property type="evidence" value="ECO:0007669"/>
    <property type="project" value="TreeGrafter"/>
</dbReference>
<gene>
    <name evidence="17" type="ORF">RchiOBHm_Chr2g0150651</name>
</gene>
<organism evidence="17 18">
    <name type="scientific">Rosa chinensis</name>
    <name type="common">China rose</name>
    <dbReference type="NCBI Taxonomy" id="74649"/>
    <lineage>
        <taxon>Eukaryota</taxon>
        <taxon>Viridiplantae</taxon>
        <taxon>Streptophyta</taxon>
        <taxon>Embryophyta</taxon>
        <taxon>Tracheophyta</taxon>
        <taxon>Spermatophyta</taxon>
        <taxon>Magnoliopsida</taxon>
        <taxon>eudicotyledons</taxon>
        <taxon>Gunneridae</taxon>
        <taxon>Pentapetalae</taxon>
        <taxon>rosids</taxon>
        <taxon>fabids</taxon>
        <taxon>Rosales</taxon>
        <taxon>Rosaceae</taxon>
        <taxon>Rosoideae</taxon>
        <taxon>Rosoideae incertae sedis</taxon>
        <taxon>Rosa</taxon>
    </lineage>
</organism>
<evidence type="ECO:0000256" key="1">
    <source>
        <dbReference type="ARBA" id="ARBA00004479"/>
    </source>
</evidence>
<evidence type="ECO:0000256" key="14">
    <source>
        <dbReference type="ARBA" id="ARBA00047951"/>
    </source>
</evidence>
<keyword evidence="2" id="KW-0723">Serine/threonine-protein kinase</keyword>
<dbReference type="GO" id="GO:0007166">
    <property type="term" value="P:cell surface receptor signaling pathway"/>
    <property type="evidence" value="ECO:0007669"/>
    <property type="project" value="InterPro"/>
</dbReference>
<keyword evidence="6" id="KW-0547">Nucleotide-binding</keyword>
<keyword evidence="3 17" id="KW-0808">Transferase</keyword>
<dbReference type="AlphaFoldDB" id="A0A2P6RZZ6"/>
<evidence type="ECO:0000256" key="3">
    <source>
        <dbReference type="ARBA" id="ARBA00022679"/>
    </source>
</evidence>
<feature type="transmembrane region" description="Helical" evidence="15">
    <location>
        <begin position="213"/>
        <end position="234"/>
    </location>
</feature>
<proteinExistence type="predicted"/>
<keyword evidence="8" id="KW-0067">ATP-binding</keyword>
<keyword evidence="9 15" id="KW-1133">Transmembrane helix</keyword>
<dbReference type="PANTHER" id="PTHR27005:SF280">
    <property type="entry name" value="WALL-ASSOCIATED RECEPTOR KINASE-LIKE 8"/>
    <property type="match status" value="1"/>
</dbReference>
<evidence type="ECO:0000256" key="15">
    <source>
        <dbReference type="SAM" id="Phobius"/>
    </source>
</evidence>
<keyword evidence="12" id="KW-0325">Glycoprotein</keyword>
<sequence>MPNHGQTPNLYPTPFWLFSDRNMFTAVSCGRLASLTYFGGTKMAVGLSICQGYSSILVNNNCRGINCCQTPLPSDNGGNFTTSFGPLIINGTSERTCKYAFLVDPEWFASNSTNTPAIAQLDDVPNPHSARLDYWRITGGIDNCEFESGPCSCLEGYQGNPYLRGGCQDINECEDPNRPNICGSGKICYNFDGTFECYTPLSPQPRPLQPIKLSIIVLCSVFGLLLHIIGAWWLHKVIRKRKNIKRKQKFFRLNGGLLLEQQLSSGEVNVEKIKLFNAKELEKATDRFNVDRILGEGGQGTVCKGMLTDGRIVAVKKSKIVDGGEVNQFINEIVILSQTNHRNVVKLLGCCLDSEVPLLFYEFLPNGTLSQYIHSRES</sequence>
<dbReference type="SUPFAM" id="SSF56112">
    <property type="entry name" value="Protein kinase-like (PK-like)"/>
    <property type="match status" value="1"/>
</dbReference>
<evidence type="ECO:0000259" key="16">
    <source>
        <dbReference type="PROSITE" id="PS50011"/>
    </source>
</evidence>
<dbReference type="Gene3D" id="3.30.200.20">
    <property type="entry name" value="Phosphorylase Kinase, domain 1"/>
    <property type="match status" value="1"/>
</dbReference>
<keyword evidence="4 15" id="KW-0812">Transmembrane</keyword>
<dbReference type="PROSITE" id="PS50011">
    <property type="entry name" value="PROTEIN_KINASE_DOM"/>
    <property type="match status" value="1"/>
</dbReference>